<dbReference type="EMBL" id="ML208634">
    <property type="protein sequence ID" value="TFK61714.1"/>
    <property type="molecule type" value="Genomic_DNA"/>
</dbReference>
<sequence length="68" mass="7645">MSSAWRTVFTYNKYAQITANAVRNSLKEDLRVAAEKRGTTALRYQKWENGMGGQQVLLNPVADTPKKA</sequence>
<gene>
    <name evidence="1" type="ORF">BDN72DRAFT_903853</name>
</gene>
<accession>A0ACD3A8R7</accession>
<organism evidence="1 2">
    <name type="scientific">Pluteus cervinus</name>
    <dbReference type="NCBI Taxonomy" id="181527"/>
    <lineage>
        <taxon>Eukaryota</taxon>
        <taxon>Fungi</taxon>
        <taxon>Dikarya</taxon>
        <taxon>Basidiomycota</taxon>
        <taxon>Agaricomycotina</taxon>
        <taxon>Agaricomycetes</taxon>
        <taxon>Agaricomycetidae</taxon>
        <taxon>Agaricales</taxon>
        <taxon>Pluteineae</taxon>
        <taxon>Pluteaceae</taxon>
        <taxon>Pluteus</taxon>
    </lineage>
</organism>
<keyword evidence="2" id="KW-1185">Reference proteome</keyword>
<evidence type="ECO:0000313" key="2">
    <source>
        <dbReference type="Proteomes" id="UP000308600"/>
    </source>
</evidence>
<name>A0ACD3A8R7_9AGAR</name>
<dbReference type="Proteomes" id="UP000308600">
    <property type="component" value="Unassembled WGS sequence"/>
</dbReference>
<evidence type="ECO:0000313" key="1">
    <source>
        <dbReference type="EMBL" id="TFK61714.1"/>
    </source>
</evidence>
<reference evidence="1 2" key="1">
    <citation type="journal article" date="2019" name="Nat. Ecol. Evol.">
        <title>Megaphylogeny resolves global patterns of mushroom evolution.</title>
        <authorList>
            <person name="Varga T."/>
            <person name="Krizsan K."/>
            <person name="Foldi C."/>
            <person name="Dima B."/>
            <person name="Sanchez-Garcia M."/>
            <person name="Sanchez-Ramirez S."/>
            <person name="Szollosi G.J."/>
            <person name="Szarkandi J.G."/>
            <person name="Papp V."/>
            <person name="Albert L."/>
            <person name="Andreopoulos W."/>
            <person name="Angelini C."/>
            <person name="Antonin V."/>
            <person name="Barry K.W."/>
            <person name="Bougher N.L."/>
            <person name="Buchanan P."/>
            <person name="Buyck B."/>
            <person name="Bense V."/>
            <person name="Catcheside P."/>
            <person name="Chovatia M."/>
            <person name="Cooper J."/>
            <person name="Damon W."/>
            <person name="Desjardin D."/>
            <person name="Finy P."/>
            <person name="Geml J."/>
            <person name="Haridas S."/>
            <person name="Hughes K."/>
            <person name="Justo A."/>
            <person name="Karasinski D."/>
            <person name="Kautmanova I."/>
            <person name="Kiss B."/>
            <person name="Kocsube S."/>
            <person name="Kotiranta H."/>
            <person name="LaButti K.M."/>
            <person name="Lechner B.E."/>
            <person name="Liimatainen K."/>
            <person name="Lipzen A."/>
            <person name="Lukacs Z."/>
            <person name="Mihaltcheva S."/>
            <person name="Morgado L.N."/>
            <person name="Niskanen T."/>
            <person name="Noordeloos M.E."/>
            <person name="Ohm R.A."/>
            <person name="Ortiz-Santana B."/>
            <person name="Ovrebo C."/>
            <person name="Racz N."/>
            <person name="Riley R."/>
            <person name="Savchenko A."/>
            <person name="Shiryaev A."/>
            <person name="Soop K."/>
            <person name="Spirin V."/>
            <person name="Szebenyi C."/>
            <person name="Tomsovsky M."/>
            <person name="Tulloss R.E."/>
            <person name="Uehling J."/>
            <person name="Grigoriev I.V."/>
            <person name="Vagvolgyi C."/>
            <person name="Papp T."/>
            <person name="Martin F.M."/>
            <person name="Miettinen O."/>
            <person name="Hibbett D.S."/>
            <person name="Nagy L.G."/>
        </authorList>
    </citation>
    <scope>NUCLEOTIDE SEQUENCE [LARGE SCALE GENOMIC DNA]</scope>
    <source>
        <strain evidence="1 2">NL-1719</strain>
    </source>
</reference>
<proteinExistence type="predicted"/>
<protein>
    <submittedName>
        <fullName evidence="1">Uncharacterized protein</fullName>
    </submittedName>
</protein>